<protein>
    <submittedName>
        <fullName evidence="1">Uncharacterized protein</fullName>
    </submittedName>
</protein>
<reference evidence="1 2" key="1">
    <citation type="journal article" date="2022" name="bioRxiv">
        <title>The genome of the oomycete Peronosclerospora sorghi, a cosmopolitan pathogen of maize and sorghum, is inflated with dispersed pseudogenes.</title>
        <authorList>
            <person name="Fletcher K."/>
            <person name="Martin F."/>
            <person name="Isakeit T."/>
            <person name="Cavanaugh K."/>
            <person name="Magill C."/>
            <person name="Michelmore R."/>
        </authorList>
    </citation>
    <scope>NUCLEOTIDE SEQUENCE [LARGE SCALE GENOMIC DNA]</scope>
    <source>
        <strain evidence="1">P6</strain>
    </source>
</reference>
<keyword evidence="2" id="KW-1185">Reference proteome</keyword>
<proteinExistence type="predicted"/>
<sequence>MEPGQCVTSVNHSNIEKMLRTKVLPEILEQVVGDGITACMLMTLEGALVGSVGDGDAVEHKVVGAVASHTWSEYQRADKEANSMGDLSTLLVELEASSKSAALC</sequence>
<evidence type="ECO:0000313" key="2">
    <source>
        <dbReference type="Proteomes" id="UP001163321"/>
    </source>
</evidence>
<comment type="caution">
    <text evidence="1">The sequence shown here is derived from an EMBL/GenBank/DDBJ whole genome shotgun (WGS) entry which is preliminary data.</text>
</comment>
<gene>
    <name evidence="1" type="ORF">PsorP6_002822</name>
</gene>
<organism evidence="1 2">
    <name type="scientific">Peronosclerospora sorghi</name>
    <dbReference type="NCBI Taxonomy" id="230839"/>
    <lineage>
        <taxon>Eukaryota</taxon>
        <taxon>Sar</taxon>
        <taxon>Stramenopiles</taxon>
        <taxon>Oomycota</taxon>
        <taxon>Peronosporomycetes</taxon>
        <taxon>Peronosporales</taxon>
        <taxon>Peronosporaceae</taxon>
        <taxon>Peronosclerospora</taxon>
    </lineage>
</organism>
<dbReference type="EMBL" id="CM047587">
    <property type="protein sequence ID" value="KAI9908336.1"/>
    <property type="molecule type" value="Genomic_DNA"/>
</dbReference>
<name>A0ACC0VQG6_9STRA</name>
<dbReference type="Proteomes" id="UP001163321">
    <property type="component" value="Chromosome 8"/>
</dbReference>
<evidence type="ECO:0000313" key="1">
    <source>
        <dbReference type="EMBL" id="KAI9908336.1"/>
    </source>
</evidence>
<accession>A0ACC0VQG6</accession>